<comment type="similarity">
    <text evidence="1 3">Belongs to the short-chain dehydrogenases/reductases (SDR) family.</text>
</comment>
<keyword evidence="6" id="KW-1185">Reference proteome</keyword>
<dbReference type="Gene3D" id="3.40.50.720">
    <property type="entry name" value="NAD(P)-binding Rossmann-like Domain"/>
    <property type="match status" value="1"/>
</dbReference>
<dbReference type="SUPFAM" id="SSF51735">
    <property type="entry name" value="NAD(P)-binding Rossmann-fold domains"/>
    <property type="match status" value="1"/>
</dbReference>
<name>A0A1T4K4I8_9ACTN</name>
<evidence type="ECO:0000256" key="2">
    <source>
        <dbReference type="ARBA" id="ARBA00023002"/>
    </source>
</evidence>
<dbReference type="EMBL" id="FUWS01000001">
    <property type="protein sequence ID" value="SJZ37329.1"/>
    <property type="molecule type" value="Genomic_DNA"/>
</dbReference>
<dbReference type="RefSeq" id="WP_078759600.1">
    <property type="nucleotide sequence ID" value="NZ_FUWS01000001.1"/>
</dbReference>
<organism evidence="5 6">
    <name type="scientific">Marinactinospora thermotolerans DSM 45154</name>
    <dbReference type="NCBI Taxonomy" id="1122192"/>
    <lineage>
        <taxon>Bacteria</taxon>
        <taxon>Bacillati</taxon>
        <taxon>Actinomycetota</taxon>
        <taxon>Actinomycetes</taxon>
        <taxon>Streptosporangiales</taxon>
        <taxon>Nocardiopsidaceae</taxon>
        <taxon>Marinactinospora</taxon>
    </lineage>
</organism>
<reference evidence="5 6" key="1">
    <citation type="submission" date="2017-02" db="EMBL/GenBank/DDBJ databases">
        <authorList>
            <person name="Peterson S.W."/>
        </authorList>
    </citation>
    <scope>NUCLEOTIDE SEQUENCE [LARGE SCALE GENOMIC DNA]</scope>
    <source>
        <strain evidence="5 6">DSM 45154</strain>
    </source>
</reference>
<dbReference type="InterPro" id="IPR002347">
    <property type="entry name" value="SDR_fam"/>
</dbReference>
<dbReference type="OrthoDB" id="151996at2"/>
<dbReference type="Proteomes" id="UP000190637">
    <property type="component" value="Unassembled WGS sequence"/>
</dbReference>
<dbReference type="PANTHER" id="PTHR44196">
    <property type="entry name" value="DEHYDROGENASE/REDUCTASE SDR FAMILY MEMBER 7B"/>
    <property type="match status" value="1"/>
</dbReference>
<evidence type="ECO:0000256" key="3">
    <source>
        <dbReference type="RuleBase" id="RU000363"/>
    </source>
</evidence>
<dbReference type="PANTHER" id="PTHR44196:SF1">
    <property type="entry name" value="DEHYDROGENASE_REDUCTASE SDR FAMILY MEMBER 7B"/>
    <property type="match status" value="1"/>
</dbReference>
<dbReference type="AlphaFoldDB" id="A0A1T4K4I8"/>
<evidence type="ECO:0000259" key="4">
    <source>
        <dbReference type="SMART" id="SM00822"/>
    </source>
</evidence>
<evidence type="ECO:0000313" key="5">
    <source>
        <dbReference type="EMBL" id="SJZ37329.1"/>
    </source>
</evidence>
<dbReference type="PRINTS" id="PR00081">
    <property type="entry name" value="GDHRDH"/>
</dbReference>
<proteinExistence type="inferred from homology"/>
<protein>
    <submittedName>
        <fullName evidence="5">Short-chain dehydrogenase</fullName>
    </submittedName>
</protein>
<dbReference type="GO" id="GO:0016491">
    <property type="term" value="F:oxidoreductase activity"/>
    <property type="evidence" value="ECO:0007669"/>
    <property type="project" value="UniProtKB-KW"/>
</dbReference>
<accession>A0A1T4K4I8</accession>
<dbReference type="Pfam" id="PF00106">
    <property type="entry name" value="adh_short"/>
    <property type="match status" value="1"/>
</dbReference>
<feature type="domain" description="Ketoreductase" evidence="4">
    <location>
        <begin position="33"/>
        <end position="204"/>
    </location>
</feature>
<evidence type="ECO:0000313" key="6">
    <source>
        <dbReference type="Proteomes" id="UP000190637"/>
    </source>
</evidence>
<dbReference type="GO" id="GO:0016020">
    <property type="term" value="C:membrane"/>
    <property type="evidence" value="ECO:0007669"/>
    <property type="project" value="TreeGrafter"/>
</dbReference>
<dbReference type="PRINTS" id="PR00080">
    <property type="entry name" value="SDRFAMILY"/>
</dbReference>
<sequence length="345" mass="37438">MGWKQTAFVMGATVGIGAAALRLARRPQDLRGRTALVTGGSRGLGLLLARELGAQGCRVLICARATDELDRAVADLRGRGVEAHALTCDLREKEAVARLTQEIETRFGGLDILVNNAGIIQVAPFEAMTRDDFVEAMELMFWAPLRLTRAVLPMLRRRRGHVLNITSIGGKLSIPHLMPYSCAKFAQVALSEGLDAELAVEGVHVTTVVPGLMRTGSHRRALFAGAPEREYTWFSLLAGLPVVSMDAERAARRMVQAMRIGRHHLVLTPMARAAVLLHGAWPGFTQWSLRTMNRVLPTSTDEEARSGLEAGEHAGSVVRGLTALNEEAGRRFNQFPADGAAARRG</sequence>
<gene>
    <name evidence="5" type="ORF">SAMN02745673_00159</name>
</gene>
<dbReference type="STRING" id="1122192.SAMN02745673_00159"/>
<dbReference type="SMART" id="SM00822">
    <property type="entry name" value="PKS_KR"/>
    <property type="match status" value="1"/>
</dbReference>
<keyword evidence="2" id="KW-0560">Oxidoreductase</keyword>
<dbReference type="InterPro" id="IPR057326">
    <property type="entry name" value="KR_dom"/>
</dbReference>
<dbReference type="InterPro" id="IPR036291">
    <property type="entry name" value="NAD(P)-bd_dom_sf"/>
</dbReference>
<evidence type="ECO:0000256" key="1">
    <source>
        <dbReference type="ARBA" id="ARBA00006484"/>
    </source>
</evidence>